<evidence type="ECO:0000313" key="10">
    <source>
        <dbReference type="Proteomes" id="UP000823891"/>
    </source>
</evidence>
<feature type="domain" description="Beta-xylosidase C-terminal Concanavalin A-like" evidence="8">
    <location>
        <begin position="383"/>
        <end position="581"/>
    </location>
</feature>
<dbReference type="InterPro" id="IPR041542">
    <property type="entry name" value="GH43_C2"/>
</dbReference>
<dbReference type="InterPro" id="IPR051795">
    <property type="entry name" value="Glycosyl_Hydrlase_43"/>
</dbReference>
<reference evidence="9" key="2">
    <citation type="submission" date="2021-04" db="EMBL/GenBank/DDBJ databases">
        <authorList>
            <person name="Gilroy R."/>
        </authorList>
    </citation>
    <scope>NUCLEOTIDE SEQUENCE</scope>
    <source>
        <strain evidence="9">USAMLcec2-132</strain>
    </source>
</reference>
<accession>A0A9D2NGB0</accession>
<keyword evidence="2 6" id="KW-0378">Hydrolase</keyword>
<keyword evidence="3 6" id="KW-0326">Glycosidase</keyword>
<evidence type="ECO:0000256" key="2">
    <source>
        <dbReference type="ARBA" id="ARBA00022801"/>
    </source>
</evidence>
<dbReference type="AlphaFoldDB" id="A0A9D2NGB0"/>
<feature type="active site" description="Proton donor" evidence="4">
    <location>
        <position position="190"/>
    </location>
</feature>
<proteinExistence type="inferred from homology"/>
<feature type="site" description="Important for catalytic activity, responsible for pKa modulation of the active site Glu and correct orientation of both the proton donor and substrate" evidence="5">
    <location>
        <position position="132"/>
    </location>
</feature>
<organism evidence="9 10">
    <name type="scientific">Candidatus Eisenbergiella merdavium</name>
    <dbReference type="NCBI Taxonomy" id="2838551"/>
    <lineage>
        <taxon>Bacteria</taxon>
        <taxon>Bacillati</taxon>
        <taxon>Bacillota</taxon>
        <taxon>Clostridia</taxon>
        <taxon>Lachnospirales</taxon>
        <taxon>Lachnospiraceae</taxon>
        <taxon>Eisenbergiella</taxon>
    </lineage>
</organism>
<gene>
    <name evidence="9" type="ORF">H9761_10750</name>
</gene>
<dbReference type="GO" id="GO:0005975">
    <property type="term" value="P:carbohydrate metabolic process"/>
    <property type="evidence" value="ECO:0007669"/>
    <property type="project" value="InterPro"/>
</dbReference>
<feature type="compositionally biased region" description="Polar residues" evidence="7">
    <location>
        <begin position="343"/>
        <end position="356"/>
    </location>
</feature>
<dbReference type="Gene3D" id="2.60.120.200">
    <property type="match status" value="1"/>
</dbReference>
<feature type="region of interest" description="Disordered" evidence="7">
    <location>
        <begin position="323"/>
        <end position="377"/>
    </location>
</feature>
<dbReference type="PANTHER" id="PTHR42812">
    <property type="entry name" value="BETA-XYLOSIDASE"/>
    <property type="match status" value="1"/>
</dbReference>
<evidence type="ECO:0000256" key="3">
    <source>
        <dbReference type="ARBA" id="ARBA00023295"/>
    </source>
</evidence>
<evidence type="ECO:0000256" key="1">
    <source>
        <dbReference type="ARBA" id="ARBA00009865"/>
    </source>
</evidence>
<dbReference type="Pfam" id="PF17851">
    <property type="entry name" value="GH43_C2"/>
    <property type="match status" value="1"/>
</dbReference>
<evidence type="ECO:0000259" key="8">
    <source>
        <dbReference type="Pfam" id="PF17851"/>
    </source>
</evidence>
<feature type="compositionally biased region" description="Low complexity" evidence="7">
    <location>
        <begin position="360"/>
        <end position="375"/>
    </location>
</feature>
<dbReference type="InterPro" id="IPR013320">
    <property type="entry name" value="ConA-like_dom_sf"/>
</dbReference>
<sequence>METVMQEIQNPILRGFHPDPSIVRVGRDYYIATSTFEWWPGVRIHHSRDLVNWRLIGYPLTRTSQLDLRGVGPSQGVWAPCLTWDDGTFYLVYTVVKAFYCNMYDTENYLVTAKDIRGPWSEPVALNNFGFDPSLSHDDDGRKYMVSMVTDHRVPKKYAGRLVLQEYDPKARRMTGPVRDIYQAERIFLEGPHIFKRNGWYYLFSADTGTGEAHGQTIQRSRSVWGPYEMYRPADPLRQDGEAWSILTSRHHEDILLQKSGHCDLVETPEGEWYAVHLCGRASEKRNPPDAPRFAGCRRYLLGRETAIQKMRWTEDGWLELDPGCAEEAGKPGAEAERAKDGQSGNRPAPFSNTPLTRVPAPAEAAAQNDAENAASGEAPFCRDDFDNLQLALDYQSLRIPMDSHYLSLSERPGWLRMYGRSGLASRFSQTLIARRMTEYRMTAETCVSFEPEVFKQMAGLVLMYDTDNYLYLHLSRDEDVGKCITLLKAENRSYEYLTDYIPLQEGRDVVLRLTVEDTTARFSYGYRDEPLTQAGEAVDVSFLSDEACQEGWFTGTMIGICCQDLTGFGKHADFDWFEVRPDGQLPGWAHGR</sequence>
<reference evidence="9" key="1">
    <citation type="journal article" date="2021" name="PeerJ">
        <title>Extensive microbial diversity within the chicken gut microbiome revealed by metagenomics and culture.</title>
        <authorList>
            <person name="Gilroy R."/>
            <person name="Ravi A."/>
            <person name="Getino M."/>
            <person name="Pursley I."/>
            <person name="Horton D.L."/>
            <person name="Alikhan N.F."/>
            <person name="Baker D."/>
            <person name="Gharbi K."/>
            <person name="Hall N."/>
            <person name="Watson M."/>
            <person name="Adriaenssens E.M."/>
            <person name="Foster-Nyarko E."/>
            <person name="Jarju S."/>
            <person name="Secka A."/>
            <person name="Antonio M."/>
            <person name="Oren A."/>
            <person name="Chaudhuri R.R."/>
            <person name="La Ragione R."/>
            <person name="Hildebrand F."/>
            <person name="Pallen M.J."/>
        </authorList>
    </citation>
    <scope>NUCLEOTIDE SEQUENCE</scope>
    <source>
        <strain evidence="9">USAMLcec2-132</strain>
    </source>
</reference>
<evidence type="ECO:0000313" key="9">
    <source>
        <dbReference type="EMBL" id="HJC24170.1"/>
    </source>
</evidence>
<protein>
    <submittedName>
        <fullName evidence="9">Glycoside hydrolase family 43 protein</fullName>
    </submittedName>
</protein>
<dbReference type="PANTHER" id="PTHR42812:SF12">
    <property type="entry name" value="BETA-XYLOSIDASE-RELATED"/>
    <property type="match status" value="1"/>
</dbReference>
<dbReference type="InterPro" id="IPR023296">
    <property type="entry name" value="Glyco_hydro_beta-prop_sf"/>
</dbReference>
<dbReference type="Gene3D" id="2.115.10.20">
    <property type="entry name" value="Glycosyl hydrolase domain, family 43"/>
    <property type="match status" value="1"/>
</dbReference>
<dbReference type="Proteomes" id="UP000823891">
    <property type="component" value="Unassembled WGS sequence"/>
</dbReference>
<dbReference type="EMBL" id="DWWS01000039">
    <property type="protein sequence ID" value="HJC24170.1"/>
    <property type="molecule type" value="Genomic_DNA"/>
</dbReference>
<feature type="compositionally biased region" description="Basic and acidic residues" evidence="7">
    <location>
        <begin position="328"/>
        <end position="341"/>
    </location>
</feature>
<dbReference type="SUPFAM" id="SSF49899">
    <property type="entry name" value="Concanavalin A-like lectins/glucanases"/>
    <property type="match status" value="1"/>
</dbReference>
<dbReference type="Pfam" id="PF04616">
    <property type="entry name" value="Glyco_hydro_43"/>
    <property type="match status" value="1"/>
</dbReference>
<comment type="similarity">
    <text evidence="1 6">Belongs to the glycosyl hydrolase 43 family.</text>
</comment>
<feature type="active site" description="Proton acceptor" evidence="4">
    <location>
        <position position="19"/>
    </location>
</feature>
<dbReference type="CDD" id="cd09000">
    <property type="entry name" value="GH43_SXA-like"/>
    <property type="match status" value="1"/>
</dbReference>
<evidence type="ECO:0000256" key="4">
    <source>
        <dbReference type="PIRSR" id="PIRSR606710-1"/>
    </source>
</evidence>
<evidence type="ECO:0000256" key="7">
    <source>
        <dbReference type="SAM" id="MobiDB-lite"/>
    </source>
</evidence>
<dbReference type="GO" id="GO:0004553">
    <property type="term" value="F:hydrolase activity, hydrolyzing O-glycosyl compounds"/>
    <property type="evidence" value="ECO:0007669"/>
    <property type="project" value="InterPro"/>
</dbReference>
<evidence type="ECO:0000256" key="5">
    <source>
        <dbReference type="PIRSR" id="PIRSR606710-2"/>
    </source>
</evidence>
<dbReference type="SUPFAM" id="SSF75005">
    <property type="entry name" value="Arabinanase/levansucrase/invertase"/>
    <property type="match status" value="1"/>
</dbReference>
<name>A0A9D2NGB0_9FIRM</name>
<comment type="caution">
    <text evidence="9">The sequence shown here is derived from an EMBL/GenBank/DDBJ whole genome shotgun (WGS) entry which is preliminary data.</text>
</comment>
<dbReference type="InterPro" id="IPR006710">
    <property type="entry name" value="Glyco_hydro_43"/>
</dbReference>
<evidence type="ECO:0000256" key="6">
    <source>
        <dbReference type="RuleBase" id="RU361187"/>
    </source>
</evidence>